<dbReference type="EMBL" id="FUYB01000026">
    <property type="protein sequence ID" value="SKA94271.1"/>
    <property type="molecule type" value="Genomic_DNA"/>
</dbReference>
<evidence type="ECO:0000256" key="6">
    <source>
        <dbReference type="RuleBase" id="RU362118"/>
    </source>
</evidence>
<dbReference type="GO" id="GO:0071269">
    <property type="term" value="P:L-homocysteine biosynthetic process"/>
    <property type="evidence" value="ECO:0007669"/>
    <property type="project" value="TreeGrafter"/>
</dbReference>
<proteinExistence type="inferred from homology"/>
<dbReference type="InterPro" id="IPR006235">
    <property type="entry name" value="OAc-hSer/O-AcSer_sulfhydrylase"/>
</dbReference>
<dbReference type="GO" id="GO:0004124">
    <property type="term" value="F:cysteine synthase activity"/>
    <property type="evidence" value="ECO:0007669"/>
    <property type="project" value="TreeGrafter"/>
</dbReference>
<name>A0A1T4XYY8_9GAMM</name>
<dbReference type="Pfam" id="PF01053">
    <property type="entry name" value="Cys_Met_Meta_PP"/>
    <property type="match status" value="1"/>
</dbReference>
<evidence type="ECO:0000256" key="3">
    <source>
        <dbReference type="ARBA" id="ARBA00022679"/>
    </source>
</evidence>
<dbReference type="SUPFAM" id="SSF53383">
    <property type="entry name" value="PLP-dependent transferases"/>
    <property type="match status" value="1"/>
</dbReference>
<keyword evidence="4 5" id="KW-0663">Pyridoxal phosphate</keyword>
<dbReference type="RefSeq" id="WP_078924080.1">
    <property type="nucleotide sequence ID" value="NZ_FUYB01000026.1"/>
</dbReference>
<dbReference type="InterPro" id="IPR015422">
    <property type="entry name" value="PyrdxlP-dep_Trfase_small"/>
</dbReference>
<dbReference type="InterPro" id="IPR015424">
    <property type="entry name" value="PyrdxlP-dep_Trfase"/>
</dbReference>
<evidence type="ECO:0000313" key="8">
    <source>
        <dbReference type="Proteomes" id="UP000190460"/>
    </source>
</evidence>
<dbReference type="STRING" id="92487.SAMN02745130_03639"/>
<dbReference type="AlphaFoldDB" id="A0A1T4XYY8"/>
<keyword evidence="8" id="KW-1185">Reference proteome</keyword>
<gene>
    <name evidence="7" type="ORF">SAMN02745130_03639</name>
</gene>
<dbReference type="Gene3D" id="3.90.1150.10">
    <property type="entry name" value="Aspartate Aminotransferase, domain 1"/>
    <property type="match status" value="1"/>
</dbReference>
<dbReference type="InterPro" id="IPR000277">
    <property type="entry name" value="Cys/Met-Metab_PyrdxlP-dep_enz"/>
</dbReference>
<protein>
    <submittedName>
        <fullName evidence="7">O-acetylhomoserine sulfhydrylase</fullName>
    </submittedName>
</protein>
<dbReference type="GO" id="GO:0019346">
    <property type="term" value="P:transsulfuration"/>
    <property type="evidence" value="ECO:0007669"/>
    <property type="project" value="InterPro"/>
</dbReference>
<evidence type="ECO:0000256" key="2">
    <source>
        <dbReference type="ARBA" id="ARBA00009077"/>
    </source>
</evidence>
<dbReference type="NCBIfam" id="TIGR01326">
    <property type="entry name" value="OAH_OAS_sulfhy"/>
    <property type="match status" value="1"/>
</dbReference>
<dbReference type="Gene3D" id="3.40.640.10">
    <property type="entry name" value="Type I PLP-dependent aspartate aminotransferase-like (Major domain)"/>
    <property type="match status" value="1"/>
</dbReference>
<dbReference type="GO" id="GO:0006535">
    <property type="term" value="P:cysteine biosynthetic process from serine"/>
    <property type="evidence" value="ECO:0007669"/>
    <property type="project" value="TreeGrafter"/>
</dbReference>
<evidence type="ECO:0000256" key="5">
    <source>
        <dbReference type="PIRSR" id="PIRSR001434-2"/>
    </source>
</evidence>
<dbReference type="PANTHER" id="PTHR43797:SF2">
    <property type="entry name" value="HOMOCYSTEINE_CYSTEINE SYNTHASE"/>
    <property type="match status" value="1"/>
</dbReference>
<dbReference type="FunFam" id="3.40.640.10:FF:000035">
    <property type="entry name" value="O-succinylhomoserine sulfhydrylase"/>
    <property type="match status" value="1"/>
</dbReference>
<dbReference type="OrthoDB" id="9805807at2"/>
<dbReference type="GO" id="GO:0005737">
    <property type="term" value="C:cytoplasm"/>
    <property type="evidence" value="ECO:0007669"/>
    <property type="project" value="TreeGrafter"/>
</dbReference>
<comment type="similarity">
    <text evidence="2 6">Belongs to the trans-sulfuration enzymes family.</text>
</comment>
<dbReference type="GO" id="GO:0030170">
    <property type="term" value="F:pyridoxal phosphate binding"/>
    <property type="evidence" value="ECO:0007669"/>
    <property type="project" value="InterPro"/>
</dbReference>
<sequence length="435" mass="45882">MPTASFFAPATIALHTGYQPETHYGSRAVPIYQTTSYAFNDAAEGAALFNLEQGGHLYSRMSNPTVAVLEQRLAALEGGVGCVCTASGMSALFTSFLTLCSAGDHIVASAQIYGSTATLLRHTLPRLGISTSFVDINDQVAVQAAIQANTKLLFCESIGNPGLELADLPKLAELAQAEALPLVVDATFATPALCKPIDWGANIVVHSLTKWIGGSGNALGGAIIDAGNFNWGTEQRAFPTLTAAYAPFQGLKFWEEFGPAAFTMRVRAEAMRDFGAALSPHNAFLLLQGLETLALRMPQHVDNAHQLAEWLSQQEAVAWVNYPGLSSHPQYELAQYLLPKGAGSILSFGVQGGLAAGLAFMDALQLATNLANVGDARTLVLHPASTTHSRLDAAALKAAGISADMLRVSVGLESLQDIQADFSRGLKAALKWAAA</sequence>
<evidence type="ECO:0000313" key="7">
    <source>
        <dbReference type="EMBL" id="SKA94271.1"/>
    </source>
</evidence>
<comment type="cofactor">
    <cofactor evidence="1 6">
        <name>pyridoxal 5'-phosphate</name>
        <dbReference type="ChEBI" id="CHEBI:597326"/>
    </cofactor>
</comment>
<accession>A0A1T4XYY8</accession>
<organism evidence="7 8">
    <name type="scientific">Thiothrix eikelboomii</name>
    <dbReference type="NCBI Taxonomy" id="92487"/>
    <lineage>
        <taxon>Bacteria</taxon>
        <taxon>Pseudomonadati</taxon>
        <taxon>Pseudomonadota</taxon>
        <taxon>Gammaproteobacteria</taxon>
        <taxon>Thiotrichales</taxon>
        <taxon>Thiotrichaceae</taxon>
        <taxon>Thiothrix</taxon>
    </lineage>
</organism>
<dbReference type="PIRSF" id="PIRSF001434">
    <property type="entry name" value="CGS"/>
    <property type="match status" value="1"/>
</dbReference>
<dbReference type="InterPro" id="IPR015421">
    <property type="entry name" value="PyrdxlP-dep_Trfase_major"/>
</dbReference>
<keyword evidence="3" id="KW-0808">Transferase</keyword>
<feature type="modified residue" description="N6-(pyridoxal phosphate)lysine" evidence="5">
    <location>
        <position position="210"/>
    </location>
</feature>
<evidence type="ECO:0000256" key="4">
    <source>
        <dbReference type="ARBA" id="ARBA00022898"/>
    </source>
</evidence>
<dbReference type="GO" id="GO:0003961">
    <property type="term" value="F:O-acetylhomoserine aminocarboxypropyltransferase activity"/>
    <property type="evidence" value="ECO:0007669"/>
    <property type="project" value="TreeGrafter"/>
</dbReference>
<dbReference type="CDD" id="cd00614">
    <property type="entry name" value="CGS_like"/>
    <property type="match status" value="1"/>
</dbReference>
<reference evidence="7 8" key="1">
    <citation type="submission" date="2017-02" db="EMBL/GenBank/DDBJ databases">
        <authorList>
            <person name="Peterson S.W."/>
        </authorList>
    </citation>
    <scope>NUCLEOTIDE SEQUENCE [LARGE SCALE GENOMIC DNA]</scope>
    <source>
        <strain evidence="7 8">ATCC 49788</strain>
    </source>
</reference>
<dbReference type="PANTHER" id="PTHR43797">
    <property type="entry name" value="HOMOCYSTEINE/CYSTEINE SYNTHASE"/>
    <property type="match status" value="1"/>
</dbReference>
<evidence type="ECO:0000256" key="1">
    <source>
        <dbReference type="ARBA" id="ARBA00001933"/>
    </source>
</evidence>
<dbReference type="Proteomes" id="UP000190460">
    <property type="component" value="Unassembled WGS sequence"/>
</dbReference>